<keyword evidence="2" id="KW-0812">Transmembrane</keyword>
<gene>
    <name evidence="4" type="ORF">LKE05_05200</name>
</gene>
<dbReference type="Proteomes" id="UP001198242">
    <property type="component" value="Unassembled WGS sequence"/>
</dbReference>
<keyword evidence="5" id="KW-1185">Reference proteome</keyword>
<dbReference type="RefSeq" id="WP_308456157.1">
    <property type="nucleotide sequence ID" value="NZ_JAJEQM010000005.1"/>
</dbReference>
<comment type="caution">
    <text evidence="4">The sequence shown here is derived from an EMBL/GenBank/DDBJ whole genome shotgun (WGS) entry which is preliminary data.</text>
</comment>
<evidence type="ECO:0000256" key="1">
    <source>
        <dbReference type="SAM" id="MobiDB-lite"/>
    </source>
</evidence>
<dbReference type="InterPro" id="IPR026870">
    <property type="entry name" value="Zinc_ribbon_dom"/>
</dbReference>
<feature type="compositionally biased region" description="Low complexity" evidence="1">
    <location>
        <begin position="192"/>
        <end position="268"/>
    </location>
</feature>
<evidence type="ECO:0000259" key="3">
    <source>
        <dbReference type="SMART" id="SM01324"/>
    </source>
</evidence>
<dbReference type="SMART" id="SM01324">
    <property type="entry name" value="YARHG"/>
    <property type="match status" value="1"/>
</dbReference>
<reference evidence="4 5" key="1">
    <citation type="submission" date="2021-10" db="EMBL/GenBank/DDBJ databases">
        <title>Anaerobic single-cell dispensing facilitates the cultivation of human gut bacteria.</title>
        <authorList>
            <person name="Afrizal A."/>
        </authorList>
    </citation>
    <scope>NUCLEOTIDE SEQUENCE [LARGE SCALE GENOMIC DNA]</scope>
    <source>
        <strain evidence="4 5">CLA-AA-H232</strain>
    </source>
</reference>
<dbReference type="InterPro" id="IPR038434">
    <property type="entry name" value="YARHG_sf"/>
</dbReference>
<feature type="transmembrane region" description="Helical" evidence="2">
    <location>
        <begin position="118"/>
        <end position="140"/>
    </location>
</feature>
<keyword evidence="2" id="KW-0472">Membrane</keyword>
<dbReference type="Pfam" id="PF13308">
    <property type="entry name" value="YARHG"/>
    <property type="match status" value="1"/>
</dbReference>
<name>A0AAE3J9A4_9FIRM</name>
<dbReference type="EMBL" id="JAJEQM010000005">
    <property type="protein sequence ID" value="MCC2210186.1"/>
    <property type="molecule type" value="Genomic_DNA"/>
</dbReference>
<dbReference type="Pfam" id="PF13240">
    <property type="entry name" value="Zn_Ribbon_1"/>
    <property type="match status" value="1"/>
</dbReference>
<evidence type="ECO:0000313" key="4">
    <source>
        <dbReference type="EMBL" id="MCC2210186.1"/>
    </source>
</evidence>
<protein>
    <submittedName>
        <fullName evidence="4">YARHG domain-containing protein</fullName>
    </submittedName>
</protein>
<sequence>MLCKVCGAQIPDDAQECEFCGTKVNEDASAAEETKVINTDEIENAYQEHQAELNENLGDEQNDNSEEQENSEGDEIYDDNERRRREQVKKMMEDKKQQLSEIERRRNEKRKRQRRNRIVLIGAICALAVAAAGIGVYYLVSNVNGGNKIEETPAPSVAVVSTPSVIATPAVSEEPVQTPELSMETSPRDENSTSSNSQSWSATGNTGSGTSASRSGSTSSSGTTSKSNTSNGSSSTSSKGKGSSGTGSSSNTSSAQNSGVSSSNISSQLSTGGEVIYDSNAGKHLMTFVTNNVKYYATVSAGSTTEQINGKPYTITAVPTSETYNGNTVYEITSITNYAGDYILANSGTKLLTNDDIKGMSKHDLALARNEIYARHGRKFQTEEYSKYFSGKSWYSINPNYNYSDDDSNLNSIEVKNVQFILNAERN</sequence>
<keyword evidence="2" id="KW-1133">Transmembrane helix</keyword>
<dbReference type="Gene3D" id="1.20.58.1690">
    <property type="match status" value="1"/>
</dbReference>
<feature type="compositionally biased region" description="Basic and acidic residues" evidence="1">
    <location>
        <begin position="79"/>
        <end position="106"/>
    </location>
</feature>
<proteinExistence type="predicted"/>
<dbReference type="AlphaFoldDB" id="A0AAE3J9A4"/>
<feature type="domain" description="YARHG" evidence="3">
    <location>
        <begin position="340"/>
        <end position="426"/>
    </location>
</feature>
<feature type="compositionally biased region" description="Acidic residues" evidence="1">
    <location>
        <begin position="57"/>
        <end position="78"/>
    </location>
</feature>
<feature type="region of interest" description="Disordered" evidence="1">
    <location>
        <begin position="49"/>
        <end position="113"/>
    </location>
</feature>
<evidence type="ECO:0000313" key="5">
    <source>
        <dbReference type="Proteomes" id="UP001198242"/>
    </source>
</evidence>
<dbReference type="InterPro" id="IPR025582">
    <property type="entry name" value="YARHG_dom"/>
</dbReference>
<accession>A0AAE3J9A4</accession>
<feature type="region of interest" description="Disordered" evidence="1">
    <location>
        <begin position="169"/>
        <end position="268"/>
    </location>
</feature>
<evidence type="ECO:0000256" key="2">
    <source>
        <dbReference type="SAM" id="Phobius"/>
    </source>
</evidence>
<organism evidence="4 5">
    <name type="scientific">Hominilimicola fabiformis</name>
    <dbReference type="NCBI Taxonomy" id="2885356"/>
    <lineage>
        <taxon>Bacteria</taxon>
        <taxon>Bacillati</taxon>
        <taxon>Bacillota</taxon>
        <taxon>Clostridia</taxon>
        <taxon>Eubacteriales</taxon>
        <taxon>Oscillospiraceae</taxon>
        <taxon>Hominilimicola</taxon>
    </lineage>
</organism>